<reference evidence="7" key="1">
    <citation type="submission" date="2017-02" db="EMBL/GenBank/DDBJ databases">
        <authorList>
            <person name="Daims H."/>
        </authorList>
    </citation>
    <scope>NUCLEOTIDE SEQUENCE [LARGE SCALE GENOMIC DNA]</scope>
</reference>
<dbReference type="SUPFAM" id="SSF69593">
    <property type="entry name" value="Glycerol-3-phosphate (1)-acyltransferase"/>
    <property type="match status" value="1"/>
</dbReference>
<dbReference type="GO" id="GO:0006654">
    <property type="term" value="P:phosphatidic acid biosynthetic process"/>
    <property type="evidence" value="ECO:0007669"/>
    <property type="project" value="TreeGrafter"/>
</dbReference>
<feature type="transmembrane region" description="Helical" evidence="4">
    <location>
        <begin position="52"/>
        <end position="73"/>
    </location>
</feature>
<dbReference type="EMBL" id="FUKI01000166">
    <property type="protein sequence ID" value="SJM96244.1"/>
    <property type="molecule type" value="Genomic_DNA"/>
</dbReference>
<dbReference type="InterPro" id="IPR002123">
    <property type="entry name" value="Plipid/glycerol_acylTrfase"/>
</dbReference>
<keyword evidence="4" id="KW-0472">Membrane</keyword>
<dbReference type="AlphaFoldDB" id="A0A1R4HJ28"/>
<evidence type="ECO:0000256" key="3">
    <source>
        <dbReference type="ARBA" id="ARBA00023315"/>
    </source>
</evidence>
<name>A0A1R4HJ28_9GAMM</name>
<keyword evidence="4" id="KW-1133">Transmembrane helix</keyword>
<dbReference type="RefSeq" id="WP_245808043.1">
    <property type="nucleotide sequence ID" value="NZ_FUKI01000166.1"/>
</dbReference>
<comment type="pathway">
    <text evidence="1">Lipid metabolism.</text>
</comment>
<dbReference type="Proteomes" id="UP000195667">
    <property type="component" value="Unassembled WGS sequence"/>
</dbReference>
<keyword evidence="3 6" id="KW-0012">Acyltransferase</keyword>
<feature type="domain" description="Phospholipid/glycerol acyltransferase" evidence="5">
    <location>
        <begin position="87"/>
        <end position="201"/>
    </location>
</feature>
<proteinExistence type="predicted"/>
<evidence type="ECO:0000256" key="1">
    <source>
        <dbReference type="ARBA" id="ARBA00005189"/>
    </source>
</evidence>
<dbReference type="Pfam" id="PF01553">
    <property type="entry name" value="Acyltransferase"/>
    <property type="match status" value="1"/>
</dbReference>
<keyword evidence="7" id="KW-1185">Reference proteome</keyword>
<dbReference type="PANTHER" id="PTHR10434:SF40">
    <property type="entry name" value="1-ACYL-SN-GLYCEROL-3-PHOSPHATE ACYLTRANSFERASE"/>
    <property type="match status" value="1"/>
</dbReference>
<sequence>MMPSTPPASPEDTRPKNLLGSTSLFIGIFITSIIIGVLLIGGGMVSYQFRWYIGRAWCFLILWMLRIFCGLTYTVEGLENLNTQRPTIVISNHQSAWESVALWCLLPPHSVVIKRELLLLPVWGWSLLTLKFIIINRKKQRASLRALLEQGAQRLNNGLWLLVFPEGTRAAPKTVGKFTAGAALLAQQTACPILPIVHNAGNFWPRYSFYKYPGVIKVKIGPIIETQGRKATDINAETEAWIRQNLQEINA</sequence>
<organism evidence="6 7">
    <name type="scientific">Crenothrix polyspora</name>
    <dbReference type="NCBI Taxonomy" id="360316"/>
    <lineage>
        <taxon>Bacteria</taxon>
        <taxon>Pseudomonadati</taxon>
        <taxon>Pseudomonadota</taxon>
        <taxon>Gammaproteobacteria</taxon>
        <taxon>Methylococcales</taxon>
        <taxon>Crenotrichaceae</taxon>
        <taxon>Crenothrix</taxon>
    </lineage>
</organism>
<dbReference type="SMART" id="SM00563">
    <property type="entry name" value="PlsC"/>
    <property type="match status" value="1"/>
</dbReference>
<evidence type="ECO:0000259" key="5">
    <source>
        <dbReference type="SMART" id="SM00563"/>
    </source>
</evidence>
<evidence type="ECO:0000256" key="4">
    <source>
        <dbReference type="SAM" id="Phobius"/>
    </source>
</evidence>
<feature type="transmembrane region" description="Helical" evidence="4">
    <location>
        <begin position="117"/>
        <end position="135"/>
    </location>
</feature>
<dbReference type="GO" id="GO:0003841">
    <property type="term" value="F:1-acylglycerol-3-phosphate O-acyltransferase activity"/>
    <property type="evidence" value="ECO:0007669"/>
    <property type="project" value="TreeGrafter"/>
</dbReference>
<accession>A0A1R4HJ28</accession>
<gene>
    <name evidence="6" type="ORF">CRENPOLYSF1_860032</name>
</gene>
<evidence type="ECO:0000313" key="6">
    <source>
        <dbReference type="EMBL" id="SJM96244.1"/>
    </source>
</evidence>
<dbReference type="CDD" id="cd07989">
    <property type="entry name" value="LPLAT_AGPAT-like"/>
    <property type="match status" value="1"/>
</dbReference>
<evidence type="ECO:0000313" key="7">
    <source>
        <dbReference type="Proteomes" id="UP000195667"/>
    </source>
</evidence>
<protein>
    <submittedName>
        <fullName evidence="6">Phospholipid/glycerol acyltransferase</fullName>
    </submittedName>
</protein>
<keyword evidence="2 6" id="KW-0808">Transferase</keyword>
<dbReference type="PANTHER" id="PTHR10434">
    <property type="entry name" value="1-ACYL-SN-GLYCEROL-3-PHOSPHATE ACYLTRANSFERASE"/>
    <property type="match status" value="1"/>
</dbReference>
<keyword evidence="4" id="KW-0812">Transmembrane</keyword>
<feature type="transmembrane region" description="Helical" evidence="4">
    <location>
        <begin position="20"/>
        <end position="40"/>
    </location>
</feature>
<evidence type="ECO:0000256" key="2">
    <source>
        <dbReference type="ARBA" id="ARBA00022679"/>
    </source>
</evidence>